<comment type="cofactor">
    <cofactor evidence="1">
        <name>Mn(2+)</name>
        <dbReference type="ChEBI" id="CHEBI:29035"/>
    </cofactor>
</comment>
<dbReference type="Pfam" id="PF00481">
    <property type="entry name" value="PP2C"/>
    <property type="match status" value="1"/>
</dbReference>
<feature type="region of interest" description="Disordered" evidence="10">
    <location>
        <begin position="280"/>
        <end position="312"/>
    </location>
</feature>
<dbReference type="EC" id="3.1.3.16" evidence="3"/>
<dbReference type="Gene3D" id="3.60.40.10">
    <property type="entry name" value="PPM-type phosphatase domain"/>
    <property type="match status" value="1"/>
</dbReference>
<dbReference type="GO" id="GO:0046872">
    <property type="term" value="F:metal ion binding"/>
    <property type="evidence" value="ECO:0007669"/>
    <property type="project" value="UniProtKB-KW"/>
</dbReference>
<evidence type="ECO:0000256" key="11">
    <source>
        <dbReference type="SAM" id="Phobius"/>
    </source>
</evidence>
<feature type="region of interest" description="Disordered" evidence="10">
    <location>
        <begin position="57"/>
        <end position="81"/>
    </location>
</feature>
<dbReference type="PANTHER" id="PTHR47992">
    <property type="entry name" value="PROTEIN PHOSPHATASE"/>
    <property type="match status" value="1"/>
</dbReference>
<evidence type="ECO:0000256" key="6">
    <source>
        <dbReference type="ARBA" id="ARBA00022842"/>
    </source>
</evidence>
<dbReference type="Proteomes" id="UP001472866">
    <property type="component" value="Chromosome 19"/>
</dbReference>
<evidence type="ECO:0000313" key="13">
    <source>
        <dbReference type="EMBL" id="WZN67370.1"/>
    </source>
</evidence>
<keyword evidence="14" id="KW-1185">Reference proteome</keyword>
<dbReference type="AlphaFoldDB" id="A0AAX4PNW5"/>
<accession>A0AAX4PNW5</accession>
<feature type="domain" description="PPM-type phosphatase" evidence="12">
    <location>
        <begin position="104"/>
        <end position="409"/>
    </location>
</feature>
<keyword evidence="7 9" id="KW-0904">Protein phosphatase</keyword>
<keyword evidence="6" id="KW-0460">Magnesium</keyword>
<name>A0AAX4PNW5_9CHLO</name>
<evidence type="ECO:0000256" key="4">
    <source>
        <dbReference type="ARBA" id="ARBA00022723"/>
    </source>
</evidence>
<dbReference type="SUPFAM" id="SSF81606">
    <property type="entry name" value="PP2C-like"/>
    <property type="match status" value="1"/>
</dbReference>
<dbReference type="PROSITE" id="PS01032">
    <property type="entry name" value="PPM_1"/>
    <property type="match status" value="1"/>
</dbReference>
<evidence type="ECO:0000256" key="8">
    <source>
        <dbReference type="ARBA" id="ARBA00023211"/>
    </source>
</evidence>
<keyword evidence="11" id="KW-0812">Transmembrane</keyword>
<proteinExistence type="inferred from homology"/>
<dbReference type="PROSITE" id="PS51746">
    <property type="entry name" value="PPM_2"/>
    <property type="match status" value="1"/>
</dbReference>
<protein>
    <recommendedName>
        <fullName evidence="3">protein-serine/threonine phosphatase</fullName>
        <ecNumber evidence="3">3.1.3.16</ecNumber>
    </recommendedName>
</protein>
<comment type="cofactor">
    <cofactor evidence="2">
        <name>Mg(2+)</name>
        <dbReference type="ChEBI" id="CHEBI:18420"/>
    </cofactor>
</comment>
<evidence type="ECO:0000256" key="1">
    <source>
        <dbReference type="ARBA" id="ARBA00001936"/>
    </source>
</evidence>
<evidence type="ECO:0000256" key="9">
    <source>
        <dbReference type="RuleBase" id="RU003465"/>
    </source>
</evidence>
<dbReference type="CDD" id="cd00143">
    <property type="entry name" value="PP2Cc"/>
    <property type="match status" value="1"/>
</dbReference>
<evidence type="ECO:0000259" key="12">
    <source>
        <dbReference type="PROSITE" id="PS51746"/>
    </source>
</evidence>
<evidence type="ECO:0000313" key="14">
    <source>
        <dbReference type="Proteomes" id="UP001472866"/>
    </source>
</evidence>
<dbReference type="InterPro" id="IPR000222">
    <property type="entry name" value="PP2C_BS"/>
</dbReference>
<keyword evidence="11" id="KW-0472">Membrane</keyword>
<dbReference type="SMART" id="SM00332">
    <property type="entry name" value="PP2Cc"/>
    <property type="match status" value="1"/>
</dbReference>
<keyword evidence="5 9" id="KW-0378">Hydrolase</keyword>
<evidence type="ECO:0000256" key="2">
    <source>
        <dbReference type="ARBA" id="ARBA00001946"/>
    </source>
</evidence>
<evidence type="ECO:0000256" key="5">
    <source>
        <dbReference type="ARBA" id="ARBA00022801"/>
    </source>
</evidence>
<feature type="transmembrane region" description="Helical" evidence="11">
    <location>
        <begin position="28"/>
        <end position="48"/>
    </location>
</feature>
<dbReference type="EMBL" id="CP151519">
    <property type="protein sequence ID" value="WZN67370.1"/>
    <property type="molecule type" value="Genomic_DNA"/>
</dbReference>
<organism evidence="13 14">
    <name type="scientific">Chloropicon roscoffensis</name>
    <dbReference type="NCBI Taxonomy" id="1461544"/>
    <lineage>
        <taxon>Eukaryota</taxon>
        <taxon>Viridiplantae</taxon>
        <taxon>Chlorophyta</taxon>
        <taxon>Chloropicophyceae</taxon>
        <taxon>Chloropicales</taxon>
        <taxon>Chloropicaceae</taxon>
        <taxon>Chloropicon</taxon>
    </lineage>
</organism>
<comment type="similarity">
    <text evidence="9">Belongs to the PP2C family.</text>
</comment>
<feature type="compositionally biased region" description="Low complexity" evidence="10">
    <location>
        <begin position="63"/>
        <end position="73"/>
    </location>
</feature>
<dbReference type="GO" id="GO:0004722">
    <property type="term" value="F:protein serine/threonine phosphatase activity"/>
    <property type="evidence" value="ECO:0007669"/>
    <property type="project" value="UniProtKB-EC"/>
</dbReference>
<dbReference type="InterPro" id="IPR015655">
    <property type="entry name" value="PP2C"/>
</dbReference>
<keyword evidence="11" id="KW-1133">Transmembrane helix</keyword>
<reference evidence="13 14" key="1">
    <citation type="submission" date="2024-03" db="EMBL/GenBank/DDBJ databases">
        <title>Complete genome sequence of the green alga Chloropicon roscoffensis RCC1871.</title>
        <authorList>
            <person name="Lemieux C."/>
            <person name="Pombert J.-F."/>
            <person name="Otis C."/>
            <person name="Turmel M."/>
        </authorList>
    </citation>
    <scope>NUCLEOTIDE SEQUENCE [LARGE SCALE GENOMIC DNA]</scope>
    <source>
        <strain evidence="13 14">RCC1871</strain>
    </source>
</reference>
<gene>
    <name evidence="13" type="ORF">HKI87_19g89450</name>
</gene>
<keyword evidence="4" id="KW-0479">Metal-binding</keyword>
<evidence type="ECO:0000256" key="3">
    <source>
        <dbReference type="ARBA" id="ARBA00013081"/>
    </source>
</evidence>
<keyword evidence="8" id="KW-0464">Manganese</keyword>
<sequence>MEDERVDKAAQRVVRTARVYLLSKGARVRVLLLVFLAALALLGSAYILRSSLPWGANVQPKPRTSSTTTTSSSSRRRGNEEVKEILTSSADEVRILGGGGPSVRAAYATRRGHYADDPGWRNQDSLALLPDFGGSAGGEAFSRGRGVLMGVFDGHGSSGEGCSRVASSEFPLSLSRRLAAGEAAEGAMAAAFLDANAALRRSNVDDSISGTTAVVALLTGAELWVGNVGDSRAVAGVLSGDGSSGRDHGAKAIDLTSDQTPFREDEKIRLRKSGARVQTFDQVSGLKDPTSDSWAEREEDEYDPPRVWPPHSNQMGLAMSRSIGDNLMSQYGVTAQAEVEVRKLDESMAVVIVATDGVWEFMSSQKAVDIALRHKDAREAARAIASRSFKRWMGNDVRSDDITVLVAFLDWGS</sequence>
<evidence type="ECO:0000256" key="7">
    <source>
        <dbReference type="ARBA" id="ARBA00022912"/>
    </source>
</evidence>
<evidence type="ECO:0000256" key="10">
    <source>
        <dbReference type="SAM" id="MobiDB-lite"/>
    </source>
</evidence>
<dbReference type="InterPro" id="IPR001932">
    <property type="entry name" value="PPM-type_phosphatase-like_dom"/>
</dbReference>
<dbReference type="InterPro" id="IPR036457">
    <property type="entry name" value="PPM-type-like_dom_sf"/>
</dbReference>